<dbReference type="SUPFAM" id="SSF81593">
    <property type="entry name" value="Nucleotidyltransferase substrate binding subunit/domain"/>
    <property type="match status" value="1"/>
</dbReference>
<reference evidence="3 5" key="2">
    <citation type="submission" date="2018-06" db="EMBL/GenBank/DDBJ databases">
        <authorList>
            <consortium name="Pathogen Informatics"/>
            <person name="Doyle S."/>
        </authorList>
    </citation>
    <scope>NUCLEOTIDE SEQUENCE [LARGE SCALE GENOMIC DNA]</scope>
    <source>
        <strain evidence="3 5">NCTC11212</strain>
    </source>
</reference>
<dbReference type="RefSeq" id="WP_079466635.1">
    <property type="nucleotide sequence ID" value="NZ_CP033934.1"/>
</dbReference>
<dbReference type="Pfam" id="PF05168">
    <property type="entry name" value="HEPN"/>
    <property type="match status" value="1"/>
</dbReference>
<keyword evidence="4" id="KW-1185">Reference proteome</keyword>
<evidence type="ECO:0000313" key="4">
    <source>
        <dbReference type="Proteomes" id="UP000190669"/>
    </source>
</evidence>
<dbReference type="AlphaFoldDB" id="A0AAX2IMC0"/>
<name>A0AAX2IMC0_9FLAO</name>
<dbReference type="Proteomes" id="UP000251937">
    <property type="component" value="Unassembled WGS sequence"/>
</dbReference>
<dbReference type="Proteomes" id="UP000190669">
    <property type="component" value="Unassembled WGS sequence"/>
</dbReference>
<dbReference type="EMBL" id="UAVR01000013">
    <property type="protein sequence ID" value="SQA90916.1"/>
    <property type="molecule type" value="Genomic_DNA"/>
</dbReference>
<proteinExistence type="predicted"/>
<protein>
    <submittedName>
        <fullName evidence="2 3">HEPN domain</fullName>
    </submittedName>
</protein>
<evidence type="ECO:0000259" key="1">
    <source>
        <dbReference type="Pfam" id="PF05168"/>
    </source>
</evidence>
<evidence type="ECO:0000313" key="5">
    <source>
        <dbReference type="Proteomes" id="UP000251937"/>
    </source>
</evidence>
<dbReference type="EMBL" id="FUZE01000022">
    <property type="protein sequence ID" value="SKC03304.1"/>
    <property type="molecule type" value="Genomic_DNA"/>
</dbReference>
<evidence type="ECO:0000313" key="3">
    <source>
        <dbReference type="EMBL" id="SQA90916.1"/>
    </source>
</evidence>
<gene>
    <name evidence="3" type="ORF">NCTC11212_02820</name>
    <name evidence="2" type="ORF">SAMN05421800_12241</name>
</gene>
<reference evidence="2 4" key="1">
    <citation type="submission" date="2017-02" db="EMBL/GenBank/DDBJ databases">
        <authorList>
            <person name="Varghese N."/>
            <person name="Submissions S."/>
        </authorList>
    </citation>
    <scope>NUCLEOTIDE SEQUENCE [LARGE SCALE GENOMIC DNA]</scope>
    <source>
        <strain evidence="2 4">DSM 16775</strain>
    </source>
</reference>
<evidence type="ECO:0000313" key="2">
    <source>
        <dbReference type="EMBL" id="SKC03304.1"/>
    </source>
</evidence>
<comment type="caution">
    <text evidence="3">The sequence shown here is derived from an EMBL/GenBank/DDBJ whole genome shotgun (WGS) entry which is preliminary data.</text>
</comment>
<feature type="domain" description="HEPN" evidence="1">
    <location>
        <begin position="2"/>
        <end position="88"/>
    </location>
</feature>
<dbReference type="InterPro" id="IPR007842">
    <property type="entry name" value="HEPN_dom"/>
</dbReference>
<dbReference type="Gene3D" id="1.20.120.330">
    <property type="entry name" value="Nucleotidyltransferases domain 2"/>
    <property type="match status" value="1"/>
</dbReference>
<accession>A0AAX2IMC0</accession>
<organism evidence="3 5">
    <name type="scientific">Chryseobacterium balustinum</name>
    <dbReference type="NCBI Taxonomy" id="246"/>
    <lineage>
        <taxon>Bacteria</taxon>
        <taxon>Pseudomonadati</taxon>
        <taxon>Bacteroidota</taxon>
        <taxon>Flavobacteriia</taxon>
        <taxon>Flavobacteriales</taxon>
        <taxon>Weeksellaceae</taxon>
        <taxon>Chryseobacterium group</taxon>
        <taxon>Chryseobacterium</taxon>
    </lineage>
</organism>
<dbReference type="KEGG" id="cbp:EB354_14020"/>
<sequence length="228" mass="26771">MNDLIKLATVDLKSAELLFQQQIFHNAIYFYHQAVEKAVKYLGLQIGIIDNNALKKIGHEPIKVFKILDEVEKVFHNEELTEFVSLIKKLTDEQLVNKTLLEIEQSTQNLYELDFNLSYFQNLRIYIADKDFPQKDIISTIEENSYYNKMAKEFFNQLNVGAVIIRMLFLNSCLCSKYKLDSYRYNSEKIENPVDYFSETNPIVLKLDIFIKSLAICLSQIENINWKN</sequence>